<reference evidence="19" key="1">
    <citation type="journal article" date="2020" name="Plant Biotechnol. J.">
        <title>The pomegranate (Punica granatum L.) draft genome dissects genetic divergence between soft- and hard-seeded cultivars.</title>
        <authorList>
            <person name="Luo X."/>
            <person name="Li H."/>
            <person name="Wu Z."/>
            <person name="Yao W."/>
            <person name="Zhao P."/>
            <person name="Cao D."/>
            <person name="Yu H."/>
            <person name="Li K."/>
            <person name="Poudel K."/>
            <person name="Zhao D."/>
            <person name="Zhang F."/>
            <person name="Xia X."/>
            <person name="Chen L."/>
            <person name="Wang Q."/>
            <person name="Jing D."/>
            <person name="Cao S."/>
        </authorList>
    </citation>
    <scope>NUCLEOTIDE SEQUENCE [LARGE SCALE GENOMIC DNA]</scope>
</reference>
<dbReference type="CDD" id="cd17729">
    <property type="entry name" value="BRCT_CTDP1"/>
    <property type="match status" value="1"/>
</dbReference>
<dbReference type="SMART" id="SM00292">
    <property type="entry name" value="BRCT"/>
    <property type="match status" value="1"/>
</dbReference>
<gene>
    <name evidence="20 21" type="primary">LOC116201638</name>
</gene>
<dbReference type="PANTHER" id="PTHR23081:SF36">
    <property type="entry name" value="RNA POLYMERASE II SUBUNIT A C-TERMINAL DOMAIN PHOSPHATASE"/>
    <property type="match status" value="1"/>
</dbReference>
<dbReference type="Gene3D" id="3.40.50.1000">
    <property type="entry name" value="HAD superfamily/HAD-like"/>
    <property type="match status" value="1"/>
</dbReference>
<comment type="cofactor">
    <cofactor evidence="2">
        <name>Co(2+)</name>
        <dbReference type="ChEBI" id="CHEBI:48828"/>
    </cofactor>
</comment>
<evidence type="ECO:0000256" key="10">
    <source>
        <dbReference type="ARBA" id="ARBA00023163"/>
    </source>
</evidence>
<sequence>MTLVTDSPVHSSSSEDFASFLDTHLTSTASDSSANEDSDGEEDLESKRVKRHKVEVLDIPENTHEPTTGAGTSKIEDICAHPGTFGNMCILCGQRIDEDSSVSLGYIHKGLRLANEEIVRLRNADTKNLLSRKRLYLILDLDHTLLNSTLLFHMNSEEEYLKSRADSLQDIENGNLFMLEHMRMMTKLRPYVRQFLKEASQLFEMYIYTMGDRPYAREMAKLLDPRNEYFNAKVISRDDGTQKHQKGLDVVLGQESAVLILDDTENAWIKHKDNVILMERYHFFASSCQQFGFSCKSLSELKSDESETDGALAAVLRVLKRAHSLFFDELGDSLPNRDVREVLKTVRKEILQGCKIVFSRVFPTSFPAESHQLWKMAEQLGATCLVELDDSVTHVVATDPKTEKSRWAVKEKKFLVHPQWIEATFYLWKRLPEDNYSVNQL</sequence>
<feature type="domain" description="FCP1 homology" evidence="18">
    <location>
        <begin position="130"/>
        <end position="301"/>
    </location>
</feature>
<comment type="subcellular location">
    <subcellularLocation>
        <location evidence="4 15">Nucleus</location>
    </subcellularLocation>
</comment>
<evidence type="ECO:0000259" key="18">
    <source>
        <dbReference type="PROSITE" id="PS50969"/>
    </source>
</evidence>
<keyword evidence="8" id="KW-0694">RNA-binding</keyword>
<dbReference type="Pfam" id="PF03031">
    <property type="entry name" value="NIF"/>
    <property type="match status" value="1"/>
</dbReference>
<dbReference type="Pfam" id="PF00533">
    <property type="entry name" value="BRCT"/>
    <property type="match status" value="1"/>
</dbReference>
<dbReference type="RefSeq" id="XP_031388787.1">
    <property type="nucleotide sequence ID" value="XM_031532927.1"/>
</dbReference>
<dbReference type="InterPro" id="IPR004274">
    <property type="entry name" value="FCP1_dom"/>
</dbReference>
<dbReference type="InterPro" id="IPR036420">
    <property type="entry name" value="BRCT_dom_sf"/>
</dbReference>
<dbReference type="RefSeq" id="XP_031388789.1">
    <property type="nucleotide sequence ID" value="XM_031532929.1"/>
</dbReference>
<evidence type="ECO:0000256" key="13">
    <source>
        <dbReference type="ARBA" id="ARBA00048336"/>
    </source>
</evidence>
<evidence type="ECO:0000256" key="1">
    <source>
        <dbReference type="ARBA" id="ARBA00001936"/>
    </source>
</evidence>
<dbReference type="OrthoDB" id="10249888at2759"/>
<accession>A0A6P8D2X4</accession>
<organism evidence="19 21">
    <name type="scientific">Punica granatum</name>
    <name type="common">Pomegranate</name>
    <dbReference type="NCBI Taxonomy" id="22663"/>
    <lineage>
        <taxon>Eukaryota</taxon>
        <taxon>Viridiplantae</taxon>
        <taxon>Streptophyta</taxon>
        <taxon>Embryophyta</taxon>
        <taxon>Tracheophyta</taxon>
        <taxon>Spermatophyta</taxon>
        <taxon>Magnoliopsida</taxon>
        <taxon>eudicotyledons</taxon>
        <taxon>Gunneridae</taxon>
        <taxon>Pentapetalae</taxon>
        <taxon>rosids</taxon>
        <taxon>malvids</taxon>
        <taxon>Myrtales</taxon>
        <taxon>Lythraceae</taxon>
        <taxon>Punica</taxon>
    </lineage>
</organism>
<dbReference type="GO" id="GO:0008420">
    <property type="term" value="F:RNA polymerase II CTD heptapeptide repeat phosphatase activity"/>
    <property type="evidence" value="ECO:0007669"/>
    <property type="project" value="UniProtKB-UniRule"/>
</dbReference>
<keyword evidence="6" id="KW-0479">Metal-binding</keyword>
<keyword evidence="9" id="KW-0805">Transcription regulation</keyword>
<feature type="compositionally biased region" description="Acidic residues" evidence="16">
    <location>
        <begin position="34"/>
        <end position="44"/>
    </location>
</feature>
<evidence type="ECO:0000256" key="3">
    <source>
        <dbReference type="ARBA" id="ARBA00001946"/>
    </source>
</evidence>
<comment type="catalytic activity">
    <reaction evidence="12 15">
        <text>O-phospho-L-seryl-[protein] + H2O = L-seryl-[protein] + phosphate</text>
        <dbReference type="Rhea" id="RHEA:20629"/>
        <dbReference type="Rhea" id="RHEA-COMP:9863"/>
        <dbReference type="Rhea" id="RHEA-COMP:11604"/>
        <dbReference type="ChEBI" id="CHEBI:15377"/>
        <dbReference type="ChEBI" id="CHEBI:29999"/>
        <dbReference type="ChEBI" id="CHEBI:43474"/>
        <dbReference type="ChEBI" id="CHEBI:83421"/>
        <dbReference type="EC" id="3.1.3.16"/>
    </reaction>
</comment>
<dbReference type="PANTHER" id="PTHR23081">
    <property type="entry name" value="RNA POLYMERASE II CTD PHOSPHATASE"/>
    <property type="match status" value="1"/>
</dbReference>
<keyword evidence="7 15" id="KW-0378">Hydrolase</keyword>
<comment type="subunit">
    <text evidence="14">Interacts with RAP74.</text>
</comment>
<dbReference type="GeneID" id="116201638"/>
<keyword evidence="11 15" id="KW-0539">Nucleus</keyword>
<dbReference type="InterPro" id="IPR039189">
    <property type="entry name" value="Fcp1"/>
</dbReference>
<evidence type="ECO:0000256" key="12">
    <source>
        <dbReference type="ARBA" id="ARBA00047761"/>
    </source>
</evidence>
<evidence type="ECO:0000313" key="19">
    <source>
        <dbReference type="Proteomes" id="UP000515151"/>
    </source>
</evidence>
<dbReference type="InterPro" id="IPR001357">
    <property type="entry name" value="BRCT_dom"/>
</dbReference>
<evidence type="ECO:0000313" key="21">
    <source>
        <dbReference type="RefSeq" id="XP_031388789.1"/>
    </source>
</evidence>
<dbReference type="SUPFAM" id="SSF52113">
    <property type="entry name" value="BRCT domain"/>
    <property type="match status" value="1"/>
</dbReference>
<keyword evidence="5" id="KW-0678">Repressor</keyword>
<dbReference type="PROSITE" id="PS50172">
    <property type="entry name" value="BRCT"/>
    <property type="match status" value="1"/>
</dbReference>
<dbReference type="InterPro" id="IPR011947">
    <property type="entry name" value="FCP1_euk"/>
</dbReference>
<evidence type="ECO:0000256" key="16">
    <source>
        <dbReference type="SAM" id="MobiDB-lite"/>
    </source>
</evidence>
<dbReference type="AlphaFoldDB" id="A0A6P8D2X4"/>
<evidence type="ECO:0000256" key="14">
    <source>
        <dbReference type="ARBA" id="ARBA00063107"/>
    </source>
</evidence>
<evidence type="ECO:0000256" key="2">
    <source>
        <dbReference type="ARBA" id="ARBA00001941"/>
    </source>
</evidence>
<name>A0A6P8D2X4_PUNGR</name>
<evidence type="ECO:0000256" key="9">
    <source>
        <dbReference type="ARBA" id="ARBA00023015"/>
    </source>
</evidence>
<dbReference type="GO" id="GO:0003723">
    <property type="term" value="F:RNA binding"/>
    <property type="evidence" value="ECO:0007669"/>
    <property type="project" value="UniProtKB-KW"/>
</dbReference>
<comment type="cofactor">
    <cofactor evidence="1">
        <name>Mn(2+)</name>
        <dbReference type="ChEBI" id="CHEBI:29035"/>
    </cofactor>
</comment>
<dbReference type="SMART" id="SM00577">
    <property type="entry name" value="CPDc"/>
    <property type="match status" value="1"/>
</dbReference>
<evidence type="ECO:0000256" key="6">
    <source>
        <dbReference type="ARBA" id="ARBA00022723"/>
    </source>
</evidence>
<keyword evidence="19" id="KW-1185">Reference proteome</keyword>
<dbReference type="GO" id="GO:0005634">
    <property type="term" value="C:nucleus"/>
    <property type="evidence" value="ECO:0007669"/>
    <property type="project" value="UniProtKB-SubCell"/>
</dbReference>
<comment type="cofactor">
    <cofactor evidence="3">
        <name>Mg(2+)</name>
        <dbReference type="ChEBI" id="CHEBI:18420"/>
    </cofactor>
</comment>
<feature type="region of interest" description="Disordered" evidence="16">
    <location>
        <begin position="28"/>
        <end position="54"/>
    </location>
</feature>
<dbReference type="EC" id="3.1.3.16" evidence="15"/>
<dbReference type="InterPro" id="IPR023214">
    <property type="entry name" value="HAD_sf"/>
</dbReference>
<protein>
    <recommendedName>
        <fullName evidence="15">RNA polymerase II C-terminal domain phosphatase-like</fullName>
        <ecNumber evidence="15">3.1.3.16</ecNumber>
    </recommendedName>
</protein>
<dbReference type="GO" id="GO:0046872">
    <property type="term" value="F:metal ion binding"/>
    <property type="evidence" value="ECO:0007669"/>
    <property type="project" value="UniProtKB-KW"/>
</dbReference>
<comment type="catalytic activity">
    <reaction evidence="13 15">
        <text>O-phospho-L-threonyl-[protein] + H2O = L-threonyl-[protein] + phosphate</text>
        <dbReference type="Rhea" id="RHEA:47004"/>
        <dbReference type="Rhea" id="RHEA-COMP:11060"/>
        <dbReference type="Rhea" id="RHEA-COMP:11605"/>
        <dbReference type="ChEBI" id="CHEBI:15377"/>
        <dbReference type="ChEBI" id="CHEBI:30013"/>
        <dbReference type="ChEBI" id="CHEBI:43474"/>
        <dbReference type="ChEBI" id="CHEBI:61977"/>
        <dbReference type="EC" id="3.1.3.16"/>
    </reaction>
</comment>
<dbReference type="NCBIfam" id="TIGR02250">
    <property type="entry name" value="FCP1_euk"/>
    <property type="match status" value="1"/>
</dbReference>
<evidence type="ECO:0000256" key="5">
    <source>
        <dbReference type="ARBA" id="ARBA00022491"/>
    </source>
</evidence>
<dbReference type="FunFam" id="3.40.50.10190:FF:000014">
    <property type="entry name" value="RNA polymerase II C-terminal domain phosphatase-like 3"/>
    <property type="match status" value="1"/>
</dbReference>
<dbReference type="PROSITE" id="PS50969">
    <property type="entry name" value="FCP1"/>
    <property type="match status" value="1"/>
</dbReference>
<evidence type="ECO:0000259" key="17">
    <source>
        <dbReference type="PROSITE" id="PS50172"/>
    </source>
</evidence>
<evidence type="ECO:0000313" key="20">
    <source>
        <dbReference type="RefSeq" id="XP_031388787.1"/>
    </source>
</evidence>
<evidence type="ECO:0000256" key="15">
    <source>
        <dbReference type="RuleBase" id="RU366066"/>
    </source>
</evidence>
<dbReference type="FunFam" id="3.40.50.1000:FF:000125">
    <property type="entry name" value="RNA polymerase II C-terminal domain phosphatase-like 4"/>
    <property type="match status" value="1"/>
</dbReference>
<dbReference type="Gene3D" id="3.40.50.10190">
    <property type="entry name" value="BRCT domain"/>
    <property type="match status" value="1"/>
</dbReference>
<feature type="domain" description="BRCT" evidence="17">
    <location>
        <begin position="346"/>
        <end position="438"/>
    </location>
</feature>
<dbReference type="GO" id="GO:0009651">
    <property type="term" value="P:response to salt stress"/>
    <property type="evidence" value="ECO:0007669"/>
    <property type="project" value="UniProtKB-ARBA"/>
</dbReference>
<evidence type="ECO:0000256" key="4">
    <source>
        <dbReference type="ARBA" id="ARBA00004123"/>
    </source>
</evidence>
<dbReference type="SUPFAM" id="SSF56784">
    <property type="entry name" value="HAD-like"/>
    <property type="match status" value="1"/>
</dbReference>
<evidence type="ECO:0000256" key="7">
    <source>
        <dbReference type="ARBA" id="ARBA00022801"/>
    </source>
</evidence>
<proteinExistence type="predicted"/>
<comment type="function">
    <text evidence="15">This promotes the activity of RNA polymerase II.</text>
</comment>
<reference evidence="20 21" key="2">
    <citation type="submission" date="2025-04" db="UniProtKB">
        <authorList>
            <consortium name="RefSeq"/>
        </authorList>
    </citation>
    <scope>IDENTIFICATION</scope>
    <source>
        <tissue evidence="20 21">Leaf</tissue>
    </source>
</reference>
<keyword evidence="10" id="KW-0804">Transcription</keyword>
<dbReference type="Proteomes" id="UP000515151">
    <property type="component" value="Chromosome 3"/>
</dbReference>
<evidence type="ECO:0000256" key="8">
    <source>
        <dbReference type="ARBA" id="ARBA00022884"/>
    </source>
</evidence>
<evidence type="ECO:0000256" key="11">
    <source>
        <dbReference type="ARBA" id="ARBA00023242"/>
    </source>
</evidence>
<dbReference type="InterPro" id="IPR036412">
    <property type="entry name" value="HAD-like_sf"/>
</dbReference>
<dbReference type="CDD" id="cd07521">
    <property type="entry name" value="HAD_FCP1-like"/>
    <property type="match status" value="1"/>
</dbReference>